<feature type="non-terminal residue" evidence="3">
    <location>
        <position position="1"/>
    </location>
</feature>
<feature type="region of interest" description="Disordered" evidence="1">
    <location>
        <begin position="132"/>
        <end position="177"/>
    </location>
</feature>
<gene>
    <name evidence="3" type="ORF">M569_06626</name>
</gene>
<keyword evidence="4" id="KW-1185">Reference proteome</keyword>
<evidence type="ECO:0000256" key="1">
    <source>
        <dbReference type="SAM" id="MobiDB-lite"/>
    </source>
</evidence>
<dbReference type="PANTHER" id="PTHR33177:SF24">
    <property type="entry name" value="FILAMENTOUS HEMAGGLUTININ TRANSPORTER"/>
    <property type="match status" value="1"/>
</dbReference>
<accession>S8E6V9</accession>
<dbReference type="OrthoDB" id="909275at2759"/>
<dbReference type="InterPro" id="IPR056440">
    <property type="entry name" value="Zn-ribbon_GIR1"/>
</dbReference>
<evidence type="ECO:0000259" key="2">
    <source>
        <dbReference type="Pfam" id="PF24747"/>
    </source>
</evidence>
<sequence>INDGESSTEVRKPTALITRDLLGGSCTVDSKELDLDLKVPCGWEKLLDLKSGKVYLQRRETSNSGAAGAEAKKSTTNFHDLNFPPPAKQTTPLSLFDDVLDLKLVSASPPLSVHGSSTSVCTLDKVKSALERAERESPLRKRSISSVSKSSSSSSSSVKNVEIGDSDQEEKSGGVPAPFAAGCPRCLLYVLISRGNPICPRCNSYVPAPP</sequence>
<dbReference type="PANTHER" id="PTHR33177">
    <property type="entry name" value="PUTATIVE-RELATED"/>
    <property type="match status" value="1"/>
</dbReference>
<feature type="non-terminal residue" evidence="3">
    <location>
        <position position="210"/>
    </location>
</feature>
<dbReference type="Proteomes" id="UP000015453">
    <property type="component" value="Unassembled WGS sequence"/>
</dbReference>
<proteinExistence type="predicted"/>
<protein>
    <recommendedName>
        <fullName evidence="2">GIR1-like zinc ribbon domain-containing protein</fullName>
    </recommendedName>
</protein>
<feature type="region of interest" description="Disordered" evidence="1">
    <location>
        <begin position="60"/>
        <end position="84"/>
    </location>
</feature>
<name>S8E6V9_9LAMI</name>
<evidence type="ECO:0000313" key="3">
    <source>
        <dbReference type="EMBL" id="EPS68147.1"/>
    </source>
</evidence>
<dbReference type="InterPro" id="IPR055281">
    <property type="entry name" value="GIR1-2/SIED1"/>
</dbReference>
<dbReference type="AlphaFoldDB" id="S8E6V9"/>
<comment type="caution">
    <text evidence="3">The sequence shown here is derived from an EMBL/GenBank/DDBJ whole genome shotgun (WGS) entry which is preliminary data.</text>
</comment>
<dbReference type="EMBL" id="AUSU01002761">
    <property type="protein sequence ID" value="EPS68147.1"/>
    <property type="molecule type" value="Genomic_DNA"/>
</dbReference>
<organism evidence="3 4">
    <name type="scientific">Genlisea aurea</name>
    <dbReference type="NCBI Taxonomy" id="192259"/>
    <lineage>
        <taxon>Eukaryota</taxon>
        <taxon>Viridiplantae</taxon>
        <taxon>Streptophyta</taxon>
        <taxon>Embryophyta</taxon>
        <taxon>Tracheophyta</taxon>
        <taxon>Spermatophyta</taxon>
        <taxon>Magnoliopsida</taxon>
        <taxon>eudicotyledons</taxon>
        <taxon>Gunneridae</taxon>
        <taxon>Pentapetalae</taxon>
        <taxon>asterids</taxon>
        <taxon>lamiids</taxon>
        <taxon>Lamiales</taxon>
        <taxon>Lentibulariaceae</taxon>
        <taxon>Genlisea</taxon>
    </lineage>
</organism>
<reference evidence="3 4" key="1">
    <citation type="journal article" date="2013" name="BMC Genomics">
        <title>The miniature genome of a carnivorous plant Genlisea aurea contains a low number of genes and short non-coding sequences.</title>
        <authorList>
            <person name="Leushkin E.V."/>
            <person name="Sutormin R.A."/>
            <person name="Nabieva E.R."/>
            <person name="Penin A.A."/>
            <person name="Kondrashov A.S."/>
            <person name="Logacheva M.D."/>
        </authorList>
    </citation>
    <scope>NUCLEOTIDE SEQUENCE [LARGE SCALE GENOMIC DNA]</scope>
</reference>
<feature type="compositionally biased region" description="Low complexity" evidence="1">
    <location>
        <begin position="144"/>
        <end position="159"/>
    </location>
</feature>
<dbReference type="Pfam" id="PF24747">
    <property type="entry name" value="Zn-ribbon_GIR1"/>
    <property type="match status" value="1"/>
</dbReference>
<feature type="domain" description="GIR1-like zinc ribbon" evidence="2">
    <location>
        <begin position="182"/>
        <end position="206"/>
    </location>
</feature>
<evidence type="ECO:0000313" key="4">
    <source>
        <dbReference type="Proteomes" id="UP000015453"/>
    </source>
</evidence>